<name>A0A2T0UA30_9MICO</name>
<dbReference type="RefSeq" id="WP_146132971.1">
    <property type="nucleotide sequence ID" value="NZ_PVTI01000024.1"/>
</dbReference>
<protein>
    <submittedName>
        <fullName evidence="5">ANTAR domain-containing protein</fullName>
    </submittedName>
</protein>
<organism evidence="5 6">
    <name type="scientific">Knoellia remsis</name>
    <dbReference type="NCBI Taxonomy" id="407159"/>
    <lineage>
        <taxon>Bacteria</taxon>
        <taxon>Bacillati</taxon>
        <taxon>Actinomycetota</taxon>
        <taxon>Actinomycetes</taxon>
        <taxon>Micrococcales</taxon>
        <taxon>Intrasporangiaceae</taxon>
        <taxon>Knoellia</taxon>
    </lineage>
</organism>
<keyword evidence="1" id="KW-0805">Transcription regulation</keyword>
<dbReference type="SMART" id="SM01012">
    <property type="entry name" value="ANTAR"/>
    <property type="match status" value="1"/>
</dbReference>
<gene>
    <name evidence="5" type="ORF">BCF74_12421</name>
</gene>
<dbReference type="SUPFAM" id="SSF55781">
    <property type="entry name" value="GAF domain-like"/>
    <property type="match status" value="1"/>
</dbReference>
<dbReference type="Pfam" id="PF03861">
    <property type="entry name" value="ANTAR"/>
    <property type="match status" value="1"/>
</dbReference>
<feature type="region of interest" description="Disordered" evidence="3">
    <location>
        <begin position="1"/>
        <end position="24"/>
    </location>
</feature>
<dbReference type="PIRSF" id="PIRSF036625">
    <property type="entry name" value="GAF_ANTAR"/>
    <property type="match status" value="1"/>
</dbReference>
<evidence type="ECO:0000313" key="6">
    <source>
        <dbReference type="Proteomes" id="UP000237822"/>
    </source>
</evidence>
<dbReference type="Gene3D" id="3.30.450.40">
    <property type="match status" value="1"/>
</dbReference>
<reference evidence="5 6" key="1">
    <citation type="submission" date="2018-03" db="EMBL/GenBank/DDBJ databases">
        <title>Genomic Encyclopedia of Archaeal and Bacterial Type Strains, Phase II (KMG-II): from individual species to whole genera.</title>
        <authorList>
            <person name="Goeker M."/>
        </authorList>
    </citation>
    <scope>NUCLEOTIDE SEQUENCE [LARGE SCALE GENOMIC DNA]</scope>
    <source>
        <strain evidence="5 6">ATCC BAA-1496</strain>
    </source>
</reference>
<dbReference type="EMBL" id="PVTI01000024">
    <property type="protein sequence ID" value="PRY54687.1"/>
    <property type="molecule type" value="Genomic_DNA"/>
</dbReference>
<evidence type="ECO:0000313" key="5">
    <source>
        <dbReference type="EMBL" id="PRY54687.1"/>
    </source>
</evidence>
<dbReference type="AlphaFoldDB" id="A0A2T0UA30"/>
<accession>A0A2T0UA30</accession>
<dbReference type="PROSITE" id="PS50921">
    <property type="entry name" value="ANTAR"/>
    <property type="match status" value="1"/>
</dbReference>
<keyword evidence="6" id="KW-1185">Reference proteome</keyword>
<dbReference type="InterPro" id="IPR029016">
    <property type="entry name" value="GAF-like_dom_sf"/>
</dbReference>
<proteinExistence type="predicted"/>
<evidence type="ECO:0000256" key="1">
    <source>
        <dbReference type="ARBA" id="ARBA00023015"/>
    </source>
</evidence>
<dbReference type="InterPro" id="IPR012074">
    <property type="entry name" value="GAF_ANTAR"/>
</dbReference>
<dbReference type="InterPro" id="IPR005561">
    <property type="entry name" value="ANTAR"/>
</dbReference>
<sequence length="270" mass="28782">MTNQTNPTSTRRPSVSQAPTSVQSAGDSLAQIAAAFETLRERLAAETSSRGALNGLVEVALRAVPGAEAASVTMCQRGNYSTPASTHDWAHDADHIQYDVDEGPCVEALEQETAFRTGNIGLDERWPVFGPRAAAEQDVGSMLAFRLVLAFEDCEAALNLYSRRLSAFDDAASGVGMLVATHGATAVNGVIDKEKARGLTRALETNRDVGTAMGILMSRHLVTRQQAFDLLAVASQRTNTKLHRIALQVIDAGDLDMNLPHAAVAAALER</sequence>
<evidence type="ECO:0000256" key="3">
    <source>
        <dbReference type="SAM" id="MobiDB-lite"/>
    </source>
</evidence>
<evidence type="ECO:0000256" key="2">
    <source>
        <dbReference type="ARBA" id="ARBA00023163"/>
    </source>
</evidence>
<keyword evidence="2" id="KW-0804">Transcription</keyword>
<feature type="domain" description="ANTAR" evidence="4">
    <location>
        <begin position="189"/>
        <end position="250"/>
    </location>
</feature>
<comment type="caution">
    <text evidence="5">The sequence shown here is derived from an EMBL/GenBank/DDBJ whole genome shotgun (WGS) entry which is preliminary data.</text>
</comment>
<dbReference type="Proteomes" id="UP000237822">
    <property type="component" value="Unassembled WGS sequence"/>
</dbReference>
<evidence type="ECO:0000259" key="4">
    <source>
        <dbReference type="PROSITE" id="PS50921"/>
    </source>
</evidence>
<dbReference type="OrthoDB" id="4935162at2"/>
<dbReference type="Gene3D" id="1.10.10.10">
    <property type="entry name" value="Winged helix-like DNA-binding domain superfamily/Winged helix DNA-binding domain"/>
    <property type="match status" value="1"/>
</dbReference>
<dbReference type="GO" id="GO:0003723">
    <property type="term" value="F:RNA binding"/>
    <property type="evidence" value="ECO:0007669"/>
    <property type="project" value="InterPro"/>
</dbReference>
<dbReference type="InterPro" id="IPR036388">
    <property type="entry name" value="WH-like_DNA-bd_sf"/>
</dbReference>